<protein>
    <submittedName>
        <fullName evidence="1">Uncharacterized protein</fullName>
    </submittedName>
</protein>
<sequence length="351" mass="41885">MLNEDYDQLLGIRQTKTVNQNILKFKLLIAHNYTSEKPINTIILTGSIRNNDLIELLLETVRKIHRHKWIDEPGENNKSIYSLEGTDKDIVQWHYIRPGDFIPDVTTCTLRNLIPIHDMNDYNELPKYANNFNEFVDFTDFQIYNSDEQGVDLEYNIDKYNTWDTYHRLSEIQDHLNDTINIINPYYTYFRELTWQLMGIEAHDERLINDLENLLNQRLALFETYCKFHADKLVKVESYQNQEFYIPPASLLSQYIDEIDQSLPQYNEKVIEAFYVYEPSKGLPQYNKLLYLPNMIDYNSKKENVYNVDDHFIYNAIEYLTNLKIKSITKNDTDDKPLFDPNINWNEILQK</sequence>
<evidence type="ECO:0000313" key="1">
    <source>
        <dbReference type="EMBL" id="PAV07527.1"/>
    </source>
</evidence>
<gene>
    <name evidence="1" type="ORF">ASJ82_07575</name>
    <name evidence="2" type="ORF">MSCUN_10880</name>
</gene>
<evidence type="ECO:0000313" key="4">
    <source>
        <dbReference type="Proteomes" id="UP000246004"/>
    </source>
</evidence>
<organism evidence="1 3">
    <name type="scientific">Methanosphaera cuniculi</name>
    <dbReference type="NCBI Taxonomy" id="1077256"/>
    <lineage>
        <taxon>Archaea</taxon>
        <taxon>Methanobacteriati</taxon>
        <taxon>Methanobacteriota</taxon>
        <taxon>Methanomada group</taxon>
        <taxon>Methanobacteria</taxon>
        <taxon>Methanobacteriales</taxon>
        <taxon>Methanobacteriaceae</taxon>
        <taxon>Methanosphaera</taxon>
    </lineage>
</organism>
<dbReference type="EMBL" id="LWMS01000031">
    <property type="protein sequence ID" value="PWL08157.1"/>
    <property type="molecule type" value="Genomic_DNA"/>
</dbReference>
<dbReference type="AlphaFoldDB" id="A0A2A2HDQ1"/>
<reference evidence="1 3" key="2">
    <citation type="journal article" date="2017" name="BMC Genomics">
        <title>Genomic analysis of methanogenic archaea reveals a shift towards energy conservation.</title>
        <authorList>
            <person name="Gilmore S.P."/>
            <person name="Henske J.K."/>
            <person name="Sexton J.A."/>
            <person name="Solomon K.V."/>
            <person name="Seppala S."/>
            <person name="Yoo J.I."/>
            <person name="Huyett L.M."/>
            <person name="Pressman A."/>
            <person name="Cogan J.Z."/>
            <person name="Kivenson V."/>
            <person name="Peng X."/>
            <person name="Tan Y."/>
            <person name="Valentine D.L."/>
            <person name="O'Malley M.A."/>
        </authorList>
    </citation>
    <scope>NUCLEOTIDE SEQUENCE [LARGE SCALE GENOMIC DNA]</scope>
    <source>
        <strain evidence="1 3">1R-7</strain>
    </source>
</reference>
<dbReference type="Proteomes" id="UP000246004">
    <property type="component" value="Unassembled WGS sequence"/>
</dbReference>
<dbReference type="RefSeq" id="WP_095608412.1">
    <property type="nucleotide sequence ID" value="NZ_LMVN01000011.1"/>
</dbReference>
<reference evidence="2 4" key="1">
    <citation type="submission" date="2016-04" db="EMBL/GenBank/DDBJ databases">
        <title>Genome sequence of Methanosphaera cuniculi DSM 4103.</title>
        <authorList>
            <person name="Poehlein A."/>
            <person name="Seedorf H."/>
            <person name="Daniel R."/>
        </authorList>
    </citation>
    <scope>NUCLEOTIDE SEQUENCE [LARGE SCALE GENOMIC DNA]</scope>
    <source>
        <strain evidence="2 4">DSM 4103</strain>
    </source>
</reference>
<evidence type="ECO:0000313" key="2">
    <source>
        <dbReference type="EMBL" id="PWL08157.1"/>
    </source>
</evidence>
<evidence type="ECO:0000313" key="3">
    <source>
        <dbReference type="Proteomes" id="UP000217528"/>
    </source>
</evidence>
<dbReference type="Proteomes" id="UP000217528">
    <property type="component" value="Unassembled WGS sequence"/>
</dbReference>
<name>A0A2A2HDQ1_9EURY</name>
<dbReference type="EMBL" id="LMVN01000011">
    <property type="protein sequence ID" value="PAV07527.1"/>
    <property type="molecule type" value="Genomic_DNA"/>
</dbReference>
<proteinExistence type="predicted"/>
<comment type="caution">
    <text evidence="1">The sequence shown here is derived from an EMBL/GenBank/DDBJ whole genome shotgun (WGS) entry which is preliminary data.</text>
</comment>
<keyword evidence="3" id="KW-1185">Reference proteome</keyword>
<accession>A0A2A2HDQ1</accession>